<sequence>MHMAKVADVMRWMNDWAPPALAMDWDRVGLQVGDPNAHVDTLLATLDVTENVVAEAVQKGANMIVAHHALLFQPLKELRLDTEKGRIIQKLLQHGIAVFVAHTNLDIAEGGVNDVLAERLQLQDVRILSRQHNEELLKFVVFVPEEQAEHVRTAICEAGAGWIGNYSHCTFNTAGVGTFVPQTGTDPFIGKQGQLEKVREIRLETIVPRSLQTKIIEACLQAHPYEEVAYDLYPLEVMGKEYGIGRIGVLPKPMTLETFAAWTKQRLESKHLRFVGDKGQQISKVAVLGGAGMDWAKEAKRLGADVFVTGDVKYHEAQDAQTMRLAVIDAGHNATEKWIREKICEELTRRGLQEQTSIRCIASETDTETFQQV</sequence>
<dbReference type="Gene3D" id="3.30.70.120">
    <property type="match status" value="1"/>
</dbReference>
<comment type="similarity">
    <text evidence="1 4">Belongs to the GTP cyclohydrolase I type 2/NIF3 family.</text>
</comment>
<evidence type="ECO:0000256" key="2">
    <source>
        <dbReference type="ARBA" id="ARBA00022112"/>
    </source>
</evidence>
<dbReference type="EMBL" id="CP089291">
    <property type="protein sequence ID" value="UOF88938.1"/>
    <property type="molecule type" value="Genomic_DNA"/>
</dbReference>
<organism evidence="5 6">
    <name type="scientific">Fodinisporobacter ferrooxydans</name>
    <dbReference type="NCBI Taxonomy" id="2901836"/>
    <lineage>
        <taxon>Bacteria</taxon>
        <taxon>Bacillati</taxon>
        <taxon>Bacillota</taxon>
        <taxon>Bacilli</taxon>
        <taxon>Bacillales</taxon>
        <taxon>Alicyclobacillaceae</taxon>
        <taxon>Fodinisporobacter</taxon>
    </lineage>
</organism>
<protein>
    <recommendedName>
        <fullName evidence="2 4">GTP cyclohydrolase 1 type 2 homolog</fullName>
    </recommendedName>
</protein>
<evidence type="ECO:0000256" key="1">
    <source>
        <dbReference type="ARBA" id="ARBA00006964"/>
    </source>
</evidence>
<accession>A0ABY4CIF6</accession>
<dbReference type="RefSeq" id="WP_347435619.1">
    <property type="nucleotide sequence ID" value="NZ_CP089291.1"/>
</dbReference>
<evidence type="ECO:0000313" key="6">
    <source>
        <dbReference type="Proteomes" id="UP000830167"/>
    </source>
</evidence>
<dbReference type="PANTHER" id="PTHR13799">
    <property type="entry name" value="NGG1 INTERACTING FACTOR 3"/>
    <property type="match status" value="1"/>
</dbReference>
<dbReference type="Pfam" id="PF01784">
    <property type="entry name" value="DUF34_NIF3"/>
    <property type="match status" value="1"/>
</dbReference>
<dbReference type="InterPro" id="IPR002678">
    <property type="entry name" value="DUF34/NIF3"/>
</dbReference>
<evidence type="ECO:0000256" key="3">
    <source>
        <dbReference type="ARBA" id="ARBA00022723"/>
    </source>
</evidence>
<dbReference type="PIRSF" id="PIRSF037489">
    <property type="entry name" value="UCP037489_NIF3_YqfO"/>
    <property type="match status" value="1"/>
</dbReference>
<dbReference type="NCBIfam" id="TIGR00486">
    <property type="entry name" value="YbgI_SA1388"/>
    <property type="match status" value="1"/>
</dbReference>
<dbReference type="PANTHER" id="PTHR13799:SF14">
    <property type="entry name" value="GTP CYCLOHYDROLASE 1 TYPE 2 HOMOLOG"/>
    <property type="match status" value="1"/>
</dbReference>
<reference evidence="5" key="1">
    <citation type="submission" date="2021-12" db="EMBL/GenBank/DDBJ databases">
        <title>Alicyclobacillaceae gen. nov., sp. nov., isolated from chalcocite enrichment system.</title>
        <authorList>
            <person name="Jiang Z."/>
        </authorList>
    </citation>
    <scope>NUCLEOTIDE SEQUENCE</scope>
    <source>
        <strain evidence="5">MYW30-H2</strain>
    </source>
</reference>
<dbReference type="Proteomes" id="UP000830167">
    <property type="component" value="Chromosome"/>
</dbReference>
<evidence type="ECO:0000313" key="5">
    <source>
        <dbReference type="EMBL" id="UOF88938.1"/>
    </source>
</evidence>
<evidence type="ECO:0000256" key="4">
    <source>
        <dbReference type="PIRNR" id="PIRNR037489"/>
    </source>
</evidence>
<name>A0ABY4CIF6_9BACL</name>
<keyword evidence="3 4" id="KW-0479">Metal-binding</keyword>
<proteinExistence type="inferred from homology"/>
<dbReference type="SUPFAM" id="SSF102705">
    <property type="entry name" value="NIF3 (NGG1p interacting factor 3)-like"/>
    <property type="match status" value="1"/>
</dbReference>
<keyword evidence="6" id="KW-1185">Reference proteome</keyword>
<dbReference type="InterPro" id="IPR036069">
    <property type="entry name" value="DUF34/NIF3_sf"/>
</dbReference>
<gene>
    <name evidence="5" type="ORF">LSG31_13460</name>
</gene>
<dbReference type="Gene3D" id="3.40.1390.30">
    <property type="entry name" value="NIF3 (NGG1p interacting factor 3)-like"/>
    <property type="match status" value="1"/>
</dbReference>
<dbReference type="InterPro" id="IPR017221">
    <property type="entry name" value="DUF34/NIF3_bac"/>
</dbReference>
<dbReference type="InterPro" id="IPR015867">
    <property type="entry name" value="N-reg_PII/ATP_PRibTrfase_C"/>
</dbReference>